<feature type="non-terminal residue" evidence="10">
    <location>
        <position position="396"/>
    </location>
</feature>
<comment type="subcellular location">
    <subcellularLocation>
        <location evidence="1">Nucleus</location>
    </subcellularLocation>
</comment>
<name>A0A1E3PBK6_WICAA</name>
<dbReference type="Proteomes" id="UP000094112">
    <property type="component" value="Unassembled WGS sequence"/>
</dbReference>
<comment type="function">
    <text evidence="7">3' to 5' exoribonuclease required for proper 3' end maturation of MRP RNA and of the U5L snRNA.</text>
</comment>
<dbReference type="GeneID" id="30203410"/>
<dbReference type="RefSeq" id="XP_019041965.1">
    <property type="nucleotide sequence ID" value="XM_019186164.1"/>
</dbReference>
<dbReference type="InterPro" id="IPR036397">
    <property type="entry name" value="RNaseH_sf"/>
</dbReference>
<dbReference type="PANTHER" id="PTHR12801:SF118">
    <property type="entry name" value="RNA EXONUCLEASE 3"/>
    <property type="match status" value="1"/>
</dbReference>
<evidence type="ECO:0000313" key="11">
    <source>
        <dbReference type="Proteomes" id="UP000094112"/>
    </source>
</evidence>
<keyword evidence="3" id="KW-0540">Nuclease</keyword>
<proteinExistence type="predicted"/>
<dbReference type="InterPro" id="IPR013520">
    <property type="entry name" value="Ribonucl_H"/>
</dbReference>
<evidence type="ECO:0000313" key="10">
    <source>
        <dbReference type="EMBL" id="ODQ62758.1"/>
    </source>
</evidence>
<keyword evidence="6" id="KW-0539">Nucleus</keyword>
<organism evidence="10 11">
    <name type="scientific">Wickerhamomyces anomalus (strain ATCC 58044 / CBS 1984 / NCYC 433 / NRRL Y-366-8)</name>
    <name type="common">Yeast</name>
    <name type="synonym">Hansenula anomala</name>
    <dbReference type="NCBI Taxonomy" id="683960"/>
    <lineage>
        <taxon>Eukaryota</taxon>
        <taxon>Fungi</taxon>
        <taxon>Dikarya</taxon>
        <taxon>Ascomycota</taxon>
        <taxon>Saccharomycotina</taxon>
        <taxon>Saccharomycetes</taxon>
        <taxon>Phaffomycetales</taxon>
        <taxon>Wickerhamomycetaceae</taxon>
        <taxon>Wickerhamomyces</taxon>
    </lineage>
</organism>
<dbReference type="PANTHER" id="PTHR12801">
    <property type="entry name" value="RNA EXONUCLEASE REXO1 / RECO3 FAMILY MEMBER-RELATED"/>
    <property type="match status" value="1"/>
</dbReference>
<dbReference type="GO" id="GO:0003676">
    <property type="term" value="F:nucleic acid binding"/>
    <property type="evidence" value="ECO:0007669"/>
    <property type="project" value="InterPro"/>
</dbReference>
<keyword evidence="11" id="KW-1185">Reference proteome</keyword>
<evidence type="ECO:0000256" key="8">
    <source>
        <dbReference type="ARBA" id="ARBA00039985"/>
    </source>
</evidence>
<dbReference type="SMART" id="SM00479">
    <property type="entry name" value="EXOIII"/>
    <property type="match status" value="1"/>
</dbReference>
<keyword evidence="5" id="KW-0269">Exonuclease</keyword>
<dbReference type="GO" id="GO:0006364">
    <property type="term" value="P:rRNA processing"/>
    <property type="evidence" value="ECO:0007669"/>
    <property type="project" value="UniProtKB-KW"/>
</dbReference>
<dbReference type="EMBL" id="KV454208">
    <property type="protein sequence ID" value="ODQ62758.1"/>
    <property type="molecule type" value="Genomic_DNA"/>
</dbReference>
<dbReference type="AlphaFoldDB" id="A0A1E3PBK6"/>
<keyword evidence="2" id="KW-0698">rRNA processing</keyword>
<evidence type="ECO:0000256" key="7">
    <source>
        <dbReference type="ARBA" id="ARBA00037201"/>
    </source>
</evidence>
<protein>
    <recommendedName>
        <fullName evidence="8">RNA exonuclease 3</fullName>
    </recommendedName>
</protein>
<evidence type="ECO:0000256" key="2">
    <source>
        <dbReference type="ARBA" id="ARBA00022552"/>
    </source>
</evidence>
<dbReference type="InterPro" id="IPR012337">
    <property type="entry name" value="RNaseH-like_sf"/>
</dbReference>
<evidence type="ECO:0000256" key="1">
    <source>
        <dbReference type="ARBA" id="ARBA00004123"/>
    </source>
</evidence>
<keyword evidence="4" id="KW-0378">Hydrolase</keyword>
<dbReference type="GO" id="GO:0004527">
    <property type="term" value="F:exonuclease activity"/>
    <property type="evidence" value="ECO:0007669"/>
    <property type="project" value="UniProtKB-KW"/>
</dbReference>
<feature type="domain" description="Exonuclease" evidence="9">
    <location>
        <begin position="286"/>
        <end position="396"/>
    </location>
</feature>
<dbReference type="Gene3D" id="3.30.420.10">
    <property type="entry name" value="Ribonuclease H-like superfamily/Ribonuclease H"/>
    <property type="match status" value="1"/>
</dbReference>
<accession>A0A1E3PBK6</accession>
<dbReference type="GO" id="GO:0005634">
    <property type="term" value="C:nucleus"/>
    <property type="evidence" value="ECO:0007669"/>
    <property type="project" value="UniProtKB-SubCell"/>
</dbReference>
<evidence type="ECO:0000259" key="9">
    <source>
        <dbReference type="SMART" id="SM00479"/>
    </source>
</evidence>
<dbReference type="OrthoDB" id="3996471at2759"/>
<sequence>MFKSSTGYFSSIKCPKLDHCKLPNCIFSHGSKRPISTESSKLEGVATKKLKVSNAVNDAAVNIINPVAGRDLTMWTPKTLPGVGAPASIQQRIKYINALIAAYQKHNIPLPKTKAVEQEYNIAVNSTKTTYGANIKILIKNASNNTTPASKVEKKKLSPSESYEAVKKLIHPIHVLERNQYVTKIPTEYVEKIDDRNKRKCDHCSEQFYITQIDDKVECLYHDRKKRYIVNGSERSAEWECCSEVVGVSQGCKTATGHVFKASDPYDLHQFIPFRETPKATKVKQQIIGMDCEMGYTTKGMEVIRVTIMDFFTSSVLFDEIVKPSGKVIDLNTKWSGVDEIPQTAMTLDNVFDVILGTIIDENTIIIGHGLENDLNVLRLIHHKVVDTAILYPKSL</sequence>
<evidence type="ECO:0000256" key="4">
    <source>
        <dbReference type="ARBA" id="ARBA00022801"/>
    </source>
</evidence>
<gene>
    <name evidence="10" type="ORF">WICANDRAFT_88536</name>
</gene>
<dbReference type="InterPro" id="IPR047021">
    <property type="entry name" value="REXO1/3/4-like"/>
</dbReference>
<evidence type="ECO:0000256" key="3">
    <source>
        <dbReference type="ARBA" id="ARBA00022722"/>
    </source>
</evidence>
<evidence type="ECO:0000256" key="6">
    <source>
        <dbReference type="ARBA" id="ARBA00023242"/>
    </source>
</evidence>
<dbReference type="STRING" id="683960.A0A1E3PBK6"/>
<evidence type="ECO:0000256" key="5">
    <source>
        <dbReference type="ARBA" id="ARBA00022839"/>
    </source>
</evidence>
<dbReference type="SUPFAM" id="SSF53098">
    <property type="entry name" value="Ribonuclease H-like"/>
    <property type="match status" value="1"/>
</dbReference>
<reference evidence="10 11" key="1">
    <citation type="journal article" date="2016" name="Proc. Natl. Acad. Sci. U.S.A.">
        <title>Comparative genomics of biotechnologically important yeasts.</title>
        <authorList>
            <person name="Riley R."/>
            <person name="Haridas S."/>
            <person name="Wolfe K.H."/>
            <person name="Lopes M.R."/>
            <person name="Hittinger C.T."/>
            <person name="Goeker M."/>
            <person name="Salamov A.A."/>
            <person name="Wisecaver J.H."/>
            <person name="Long T.M."/>
            <person name="Calvey C.H."/>
            <person name="Aerts A.L."/>
            <person name="Barry K.W."/>
            <person name="Choi C."/>
            <person name="Clum A."/>
            <person name="Coughlan A.Y."/>
            <person name="Deshpande S."/>
            <person name="Douglass A.P."/>
            <person name="Hanson S.J."/>
            <person name="Klenk H.-P."/>
            <person name="LaButti K.M."/>
            <person name="Lapidus A."/>
            <person name="Lindquist E.A."/>
            <person name="Lipzen A.M."/>
            <person name="Meier-Kolthoff J.P."/>
            <person name="Ohm R.A."/>
            <person name="Otillar R.P."/>
            <person name="Pangilinan J.L."/>
            <person name="Peng Y."/>
            <person name="Rokas A."/>
            <person name="Rosa C.A."/>
            <person name="Scheuner C."/>
            <person name="Sibirny A.A."/>
            <person name="Slot J.C."/>
            <person name="Stielow J.B."/>
            <person name="Sun H."/>
            <person name="Kurtzman C.P."/>
            <person name="Blackwell M."/>
            <person name="Grigoriev I.V."/>
            <person name="Jeffries T.W."/>
        </authorList>
    </citation>
    <scope>NUCLEOTIDE SEQUENCE [LARGE SCALE GENOMIC DNA]</scope>
    <source>
        <strain evidence="11">ATCC 58044 / CBS 1984 / NCYC 433 / NRRL Y-366-8</strain>
    </source>
</reference>